<accession>A0ABU9MZF9</accession>
<dbReference type="EMBL" id="JBCGCU010000022">
    <property type="protein sequence ID" value="MEM0516602.1"/>
    <property type="molecule type" value="Genomic_DNA"/>
</dbReference>
<dbReference type="InterPro" id="IPR041215">
    <property type="entry name" value="FlgO_dom"/>
</dbReference>
<sequence length="256" mass="28431">MRTWVFLAVSALSLSTLSGCAHHHHGDDHQTRDIYEGKQVTRVHHGHSVGHSSSHRSARTHHHHGYELTRLYTEGNVKTHASEPAQSSLPWTPPFSAYRPRSTHKLIGDYAEQLSMRLIENLNVNIASGRVAVASFVELDSSLKRTNLLGNQLAESMITELQEFGLQVVDFKATGDIRVTQQGDLAYSRDFAELAQHQAVDYILSGTLTYTDRGVIVNARIFGSKDRVVIASGKGFIPHFVVEGMYPASYRDGLGR</sequence>
<feature type="domain" description="FlgO" evidence="3">
    <location>
        <begin position="112"/>
        <end position="241"/>
    </location>
</feature>
<evidence type="ECO:0000256" key="1">
    <source>
        <dbReference type="SAM" id="MobiDB-lite"/>
    </source>
</evidence>
<dbReference type="PROSITE" id="PS51257">
    <property type="entry name" value="PROKAR_LIPOPROTEIN"/>
    <property type="match status" value="1"/>
</dbReference>
<dbReference type="Pfam" id="PF17680">
    <property type="entry name" value="FlgO"/>
    <property type="match status" value="1"/>
</dbReference>
<reference evidence="4 5" key="1">
    <citation type="submission" date="2024-03" db="EMBL/GenBank/DDBJ databases">
        <title>Pseudoalteromonas qingdaonensis sp. nov., isolated from the intestines of marine benthic organisms.</title>
        <authorList>
            <person name="Lin X."/>
            <person name="Fang S."/>
            <person name="Hu X."/>
        </authorList>
    </citation>
    <scope>NUCLEOTIDE SEQUENCE [LARGE SCALE GENOMIC DNA]</scope>
    <source>
        <strain evidence="4 5">YIC-827</strain>
    </source>
</reference>
<feature type="signal peptide" evidence="2">
    <location>
        <begin position="1"/>
        <end position="21"/>
    </location>
</feature>
<keyword evidence="5" id="KW-1185">Reference proteome</keyword>
<name>A0ABU9MZF9_9GAMM</name>
<evidence type="ECO:0000313" key="4">
    <source>
        <dbReference type="EMBL" id="MEM0516602.1"/>
    </source>
</evidence>
<protein>
    <submittedName>
        <fullName evidence="4">FlgO family outer membrane protein</fullName>
    </submittedName>
</protein>
<evidence type="ECO:0000256" key="2">
    <source>
        <dbReference type="SAM" id="SignalP"/>
    </source>
</evidence>
<comment type="caution">
    <text evidence="4">The sequence shown here is derived from an EMBL/GenBank/DDBJ whole genome shotgun (WGS) entry which is preliminary data.</text>
</comment>
<feature type="region of interest" description="Disordered" evidence="1">
    <location>
        <begin position="43"/>
        <end position="63"/>
    </location>
</feature>
<gene>
    <name evidence="4" type="ORF">WCN91_14455</name>
</gene>
<proteinExistence type="predicted"/>
<keyword evidence="2" id="KW-0732">Signal</keyword>
<organism evidence="4 5">
    <name type="scientific">Pseudoalteromonas qingdaonensis</name>
    <dbReference type="NCBI Taxonomy" id="3131913"/>
    <lineage>
        <taxon>Bacteria</taxon>
        <taxon>Pseudomonadati</taxon>
        <taxon>Pseudomonadota</taxon>
        <taxon>Gammaproteobacteria</taxon>
        <taxon>Alteromonadales</taxon>
        <taxon>Pseudoalteromonadaceae</taxon>
        <taxon>Pseudoalteromonas</taxon>
    </lineage>
</organism>
<feature type="chain" id="PRO_5046788311" evidence="2">
    <location>
        <begin position="22"/>
        <end position="256"/>
    </location>
</feature>
<dbReference type="Proteomes" id="UP001447008">
    <property type="component" value="Unassembled WGS sequence"/>
</dbReference>
<dbReference type="RefSeq" id="WP_342680080.1">
    <property type="nucleotide sequence ID" value="NZ_JBCGCU010000022.1"/>
</dbReference>
<evidence type="ECO:0000313" key="5">
    <source>
        <dbReference type="Proteomes" id="UP001447008"/>
    </source>
</evidence>
<evidence type="ECO:0000259" key="3">
    <source>
        <dbReference type="Pfam" id="PF17680"/>
    </source>
</evidence>